<dbReference type="Gene3D" id="3.20.70.20">
    <property type="match status" value="2"/>
</dbReference>
<protein>
    <recommendedName>
        <fullName evidence="2 4">Ribonucleoside-diphosphate reductase</fullName>
        <ecNumber evidence="2 4">1.17.4.1</ecNumber>
    </recommendedName>
</protein>
<dbReference type="PRINTS" id="PR01183">
    <property type="entry name" value="RIBORDTASEM1"/>
</dbReference>
<dbReference type="InterPro" id="IPR013509">
    <property type="entry name" value="RNR_lsu_N"/>
</dbReference>
<dbReference type="GO" id="GO:0005524">
    <property type="term" value="F:ATP binding"/>
    <property type="evidence" value="ECO:0007669"/>
    <property type="project" value="InterPro"/>
</dbReference>
<dbReference type="GO" id="GO:0009263">
    <property type="term" value="P:deoxyribonucleotide biosynthetic process"/>
    <property type="evidence" value="ECO:0007669"/>
    <property type="project" value="UniProtKB-KW"/>
</dbReference>
<dbReference type="InterPro" id="IPR000788">
    <property type="entry name" value="RNR_lg_C"/>
</dbReference>
<keyword evidence="8" id="KW-1185">Reference proteome</keyword>
<dbReference type="AlphaFoldDB" id="A0A8H5CDX4"/>
<comment type="caution">
    <text evidence="7">The sequence shown here is derived from an EMBL/GenBank/DDBJ whole genome shotgun (WGS) entry which is preliminary data.</text>
</comment>
<comment type="catalytic activity">
    <reaction evidence="4">
        <text>a 2'-deoxyribonucleoside 5'-diphosphate + [thioredoxin]-disulfide + H2O = a ribonucleoside 5'-diphosphate + [thioredoxin]-dithiol</text>
        <dbReference type="Rhea" id="RHEA:23252"/>
        <dbReference type="Rhea" id="RHEA-COMP:10698"/>
        <dbReference type="Rhea" id="RHEA-COMP:10700"/>
        <dbReference type="ChEBI" id="CHEBI:15377"/>
        <dbReference type="ChEBI" id="CHEBI:29950"/>
        <dbReference type="ChEBI" id="CHEBI:50058"/>
        <dbReference type="ChEBI" id="CHEBI:57930"/>
        <dbReference type="ChEBI" id="CHEBI:73316"/>
        <dbReference type="EC" id="1.17.4.1"/>
    </reaction>
</comment>
<reference evidence="7 8" key="1">
    <citation type="journal article" date="2020" name="ISME J.">
        <title>Uncovering the hidden diversity of litter-decomposition mechanisms in mushroom-forming fungi.</title>
        <authorList>
            <person name="Floudas D."/>
            <person name="Bentzer J."/>
            <person name="Ahren D."/>
            <person name="Johansson T."/>
            <person name="Persson P."/>
            <person name="Tunlid A."/>
        </authorList>
    </citation>
    <scope>NUCLEOTIDE SEQUENCE [LARGE SCALE GENOMIC DNA]</scope>
    <source>
        <strain evidence="7 8">CBS 175.51</strain>
    </source>
</reference>
<dbReference type="Pfam" id="PF00317">
    <property type="entry name" value="Ribonuc_red_lgN"/>
    <property type="match status" value="1"/>
</dbReference>
<evidence type="ECO:0000256" key="1">
    <source>
        <dbReference type="ARBA" id="ARBA00010406"/>
    </source>
</evidence>
<dbReference type="PANTHER" id="PTHR11573:SF6">
    <property type="entry name" value="RIBONUCLEOSIDE-DIPHOSPHATE REDUCTASE LARGE SUBUNIT"/>
    <property type="match status" value="1"/>
</dbReference>
<name>A0A8H5CDX4_9AGAR</name>
<proteinExistence type="inferred from homology"/>
<sequence length="734" mass="81815">MFIFRFENVRTGDFAMLGAKNNVRVDGIIQPFDDEKAIDIHRDSPELFDIAKRLTTTFLSKFGDIIRTVDLRPLLASTAASFISSDSIYGEIARGVELETIYDETTWSFSDAMLSAYNANLVSEDFLANVTLHSRVLDTLISDTKDSRFSYFALKVLQKSYLLKDGVDLLERPQFMWMRTAVQIHGSDILNVEKSYCMMSSMRFIPGSPILSNSGSKLPGLSSCYLLPADTDPGTIFDTLQKVSAITLNGGGIGLGIQHLPAKGSIVNGRLRTGIVPIIKLLDASLNVIDQEPGKRPGAMTLYIEPWHAEILSFVRMKRLTGPDDERAKNIFFALWTNDLFMQRVDENSQWSLFCPSTASTLISTFGKDFEKEYRRLEASGKAYSTIPARDLWREIILCQIESGGPSILFKDAINRTSNQQNLGVITQGNLCTEIVQYANRQETAVSPIASIVLPSFVTRERRIDYDRLGDTSVESGAQNHRAIGIGIQGLGDAFAMMGLPFDSAEAAQINVTISETIYFNAVDESCNLINVFGTYPTFDKAPASEGWLQPDYYTSARTSGRFNWDALRSKLKKGICNSLLTAYMPTADTSQLTGYSEGFEPITSMIVTREILTGQIIVIPTHLISLLEDLELWSEALRDRIVADNGSIQRIQEIPKHIRAIYKTSWEIDPETIVLMAADRAPYICQAQSMNIFLSSPSIETLSRLIFLGWKRQLKTGIYLLKTSSSFTSATYL</sequence>
<gene>
    <name evidence="7" type="ORF">D9611_012430</name>
</gene>
<dbReference type="EMBL" id="JAACJK010000005">
    <property type="protein sequence ID" value="KAF5339966.1"/>
    <property type="molecule type" value="Genomic_DNA"/>
</dbReference>
<dbReference type="GO" id="GO:0004748">
    <property type="term" value="F:ribonucleoside-diphosphate reductase activity, thioredoxin disulfide as acceptor"/>
    <property type="evidence" value="ECO:0007669"/>
    <property type="project" value="UniProtKB-EC"/>
</dbReference>
<dbReference type="EC" id="1.17.4.1" evidence="2 4"/>
<accession>A0A8H5CDX4</accession>
<dbReference type="PANTHER" id="PTHR11573">
    <property type="entry name" value="RIBONUCLEOSIDE-DIPHOSPHATE REDUCTASE LARGE CHAIN"/>
    <property type="match status" value="1"/>
</dbReference>
<evidence type="ECO:0000256" key="4">
    <source>
        <dbReference type="RuleBase" id="RU003410"/>
    </source>
</evidence>
<feature type="domain" description="Ribonucleotide reductase large subunit N-terminal" evidence="5">
    <location>
        <begin position="148"/>
        <end position="218"/>
    </location>
</feature>
<feature type="domain" description="Ribonucleotide reductase large subunit C-terminal" evidence="6">
    <location>
        <begin position="474"/>
        <end position="720"/>
    </location>
</feature>
<keyword evidence="4" id="KW-0215">Deoxyribonucleotide synthesis</keyword>
<dbReference type="Proteomes" id="UP000541558">
    <property type="component" value="Unassembled WGS sequence"/>
</dbReference>
<dbReference type="UniPathway" id="UPA00326"/>
<evidence type="ECO:0000256" key="3">
    <source>
        <dbReference type="ARBA" id="ARBA00023002"/>
    </source>
</evidence>
<feature type="domain" description="Ribonucleotide reductase large subunit C-terminal" evidence="6">
    <location>
        <begin position="222"/>
        <end position="472"/>
    </location>
</feature>
<evidence type="ECO:0000256" key="2">
    <source>
        <dbReference type="ARBA" id="ARBA00012274"/>
    </source>
</evidence>
<evidence type="ECO:0000313" key="8">
    <source>
        <dbReference type="Proteomes" id="UP000541558"/>
    </source>
</evidence>
<evidence type="ECO:0000259" key="5">
    <source>
        <dbReference type="Pfam" id="PF00317"/>
    </source>
</evidence>
<keyword evidence="3 4" id="KW-0560">Oxidoreductase</keyword>
<organism evidence="7 8">
    <name type="scientific">Ephemerocybe angulata</name>
    <dbReference type="NCBI Taxonomy" id="980116"/>
    <lineage>
        <taxon>Eukaryota</taxon>
        <taxon>Fungi</taxon>
        <taxon>Dikarya</taxon>
        <taxon>Basidiomycota</taxon>
        <taxon>Agaricomycotina</taxon>
        <taxon>Agaricomycetes</taxon>
        <taxon>Agaricomycetidae</taxon>
        <taxon>Agaricales</taxon>
        <taxon>Agaricineae</taxon>
        <taxon>Psathyrellaceae</taxon>
        <taxon>Ephemerocybe</taxon>
    </lineage>
</organism>
<dbReference type="GO" id="GO:0005971">
    <property type="term" value="C:ribonucleoside-diphosphate reductase complex"/>
    <property type="evidence" value="ECO:0007669"/>
    <property type="project" value="TreeGrafter"/>
</dbReference>
<evidence type="ECO:0000313" key="7">
    <source>
        <dbReference type="EMBL" id="KAF5339966.1"/>
    </source>
</evidence>
<comment type="function">
    <text evidence="4">Provides the precursors necessary for DNA synthesis. Catalyzes the biosynthesis of deoxyribonucleotides from the corresponding ribonucleotides.</text>
</comment>
<dbReference type="Pfam" id="PF02867">
    <property type="entry name" value="Ribonuc_red_lgC"/>
    <property type="match status" value="2"/>
</dbReference>
<dbReference type="SUPFAM" id="SSF48168">
    <property type="entry name" value="R1 subunit of ribonucleotide reductase, N-terminal domain"/>
    <property type="match status" value="1"/>
</dbReference>
<comment type="similarity">
    <text evidence="1 4">Belongs to the ribonucleoside diphosphate reductase large chain family.</text>
</comment>
<dbReference type="InterPro" id="IPR008926">
    <property type="entry name" value="RNR_R1-su_N"/>
</dbReference>
<evidence type="ECO:0000259" key="6">
    <source>
        <dbReference type="Pfam" id="PF02867"/>
    </source>
</evidence>
<dbReference type="OrthoDB" id="3035814at2759"/>
<dbReference type="SUPFAM" id="SSF51998">
    <property type="entry name" value="PFL-like glycyl radical enzymes"/>
    <property type="match status" value="1"/>
</dbReference>
<dbReference type="InterPro" id="IPR039718">
    <property type="entry name" value="Rrm1"/>
</dbReference>